<dbReference type="InterPro" id="IPR018076">
    <property type="entry name" value="T2SS_GspF_dom"/>
</dbReference>
<evidence type="ECO:0000256" key="2">
    <source>
        <dbReference type="ARBA" id="ARBA00022475"/>
    </source>
</evidence>
<evidence type="ECO:0000256" key="4">
    <source>
        <dbReference type="ARBA" id="ARBA00022989"/>
    </source>
</evidence>
<feature type="transmembrane region" description="Helical" evidence="6">
    <location>
        <begin position="127"/>
        <end position="143"/>
    </location>
</feature>
<keyword evidence="3 6" id="KW-0812">Transmembrane</keyword>
<dbReference type="Proteomes" id="UP000251571">
    <property type="component" value="Unassembled WGS sequence"/>
</dbReference>
<keyword evidence="10" id="KW-1185">Reference proteome</keyword>
<dbReference type="RefSeq" id="WP_109563893.1">
    <property type="nucleotide sequence ID" value="NZ_QGDJ01000003.1"/>
</dbReference>
<evidence type="ECO:0000256" key="1">
    <source>
        <dbReference type="ARBA" id="ARBA00004651"/>
    </source>
</evidence>
<dbReference type="EMBL" id="QGDJ01000003">
    <property type="protein sequence ID" value="PWJ20301.1"/>
    <property type="molecule type" value="Genomic_DNA"/>
</dbReference>
<feature type="transmembrane region" description="Helical" evidence="6">
    <location>
        <begin position="20"/>
        <end position="39"/>
    </location>
</feature>
<gene>
    <name evidence="8" type="ORF">BCF38_103116</name>
    <name evidence="9" type="ORF">SAMN05421539_103116</name>
</gene>
<protein>
    <submittedName>
        <fullName evidence="9">Tight adherence protein B</fullName>
    </submittedName>
</protein>
<dbReference type="InterPro" id="IPR042094">
    <property type="entry name" value="T2SS_GspF_sf"/>
</dbReference>
<feature type="transmembrane region" description="Helical" evidence="6">
    <location>
        <begin position="270"/>
        <end position="290"/>
    </location>
</feature>
<evidence type="ECO:0000259" key="7">
    <source>
        <dbReference type="Pfam" id="PF00482"/>
    </source>
</evidence>
<reference evidence="8 10" key="2">
    <citation type="submission" date="2018-03" db="EMBL/GenBank/DDBJ databases">
        <title>Genomic Encyclopedia of Archaeal and Bacterial Type Strains, Phase II (KMG-II): from individual species to whole genera.</title>
        <authorList>
            <person name="Goeker M."/>
        </authorList>
    </citation>
    <scope>NUCLEOTIDE SEQUENCE [LARGE SCALE GENOMIC DNA]</scope>
    <source>
        <strain evidence="8 10">DSM 25227</strain>
    </source>
</reference>
<keyword evidence="5 6" id="KW-0472">Membrane</keyword>
<comment type="subcellular location">
    <subcellularLocation>
        <location evidence="1">Cell membrane</location>
        <topology evidence="1">Multi-pass membrane protein</topology>
    </subcellularLocation>
</comment>
<dbReference type="GO" id="GO:0005886">
    <property type="term" value="C:plasma membrane"/>
    <property type="evidence" value="ECO:0007669"/>
    <property type="project" value="UniProtKB-SubCell"/>
</dbReference>
<evidence type="ECO:0000313" key="11">
    <source>
        <dbReference type="Proteomes" id="UP000251571"/>
    </source>
</evidence>
<dbReference type="PANTHER" id="PTHR35007:SF1">
    <property type="entry name" value="PILUS ASSEMBLY PROTEIN"/>
    <property type="match status" value="1"/>
</dbReference>
<evidence type="ECO:0000256" key="6">
    <source>
        <dbReference type="SAM" id="Phobius"/>
    </source>
</evidence>
<feature type="domain" description="Type II secretion system protein GspF" evidence="7">
    <location>
        <begin position="162"/>
        <end position="286"/>
    </location>
</feature>
<dbReference type="EMBL" id="UETC01000003">
    <property type="protein sequence ID" value="SSA44327.1"/>
    <property type="molecule type" value="Genomic_DNA"/>
</dbReference>
<evidence type="ECO:0000313" key="10">
    <source>
        <dbReference type="Proteomes" id="UP000245839"/>
    </source>
</evidence>
<evidence type="ECO:0000256" key="5">
    <source>
        <dbReference type="ARBA" id="ARBA00023136"/>
    </source>
</evidence>
<feature type="transmembrane region" description="Helical" evidence="6">
    <location>
        <begin position="103"/>
        <end position="121"/>
    </location>
</feature>
<evidence type="ECO:0000313" key="9">
    <source>
        <dbReference type="EMBL" id="SSA44327.1"/>
    </source>
</evidence>
<evidence type="ECO:0000256" key="3">
    <source>
        <dbReference type="ARBA" id="ARBA00022692"/>
    </source>
</evidence>
<dbReference type="AlphaFoldDB" id="A0A2Y9APH2"/>
<proteinExistence type="predicted"/>
<keyword evidence="2" id="KW-1003">Cell membrane</keyword>
<dbReference type="PANTHER" id="PTHR35007">
    <property type="entry name" value="INTEGRAL MEMBRANE PROTEIN-RELATED"/>
    <property type="match status" value="1"/>
</dbReference>
<dbReference type="OrthoDB" id="9803381at2"/>
<dbReference type="Gene3D" id="1.20.81.30">
    <property type="entry name" value="Type II secretion system (T2SS), domain F"/>
    <property type="match status" value="1"/>
</dbReference>
<accession>A0A2Y9APH2</accession>
<keyword evidence="4 6" id="KW-1133">Transmembrane helix</keyword>
<feature type="transmembrane region" description="Helical" evidence="6">
    <location>
        <begin position="302"/>
        <end position="321"/>
    </location>
</feature>
<name>A0A2Y9APH2_9RHOB</name>
<reference evidence="9 11" key="1">
    <citation type="submission" date="2016-10" db="EMBL/GenBank/DDBJ databases">
        <authorList>
            <person name="Cai Z."/>
        </authorList>
    </citation>
    <scope>NUCLEOTIDE SEQUENCE [LARGE SCALE GENOMIC DNA]</scope>
    <source>
        <strain evidence="9 11">DSM 25227</strain>
    </source>
</reference>
<dbReference type="Pfam" id="PF00482">
    <property type="entry name" value="T2SSF"/>
    <property type="match status" value="1"/>
</dbReference>
<sequence>MLEDLLGGLDGVITPDNYAIFAGVFLGLLLFVTGLMQLIQRGETNEEAKNRRMRMIVEGKRAPELLAVLKPEIKQRAFLGLPFLSTLPRDLNQAGMIVKPGRFLSFCLLSAAAATVIAMGFVSIERAVLIGIALGLALPIAYVRRKRNKRLEALITQLPDALDLMSRGLSVGHPLNTTIGSVAKDMPDPIGTEFGIIFDQVSFGDDLTDAVQDFADRLDLEDVHYLSASIGIQHGTGGDLARVTKLLGETIRNRIAMRRRIHAISSEGRMTAKFLSGLPVGIFAFSMLTMPDHFGGVMDSELFPIFAGIVIALTVINYLVLRHLVNFRI</sequence>
<evidence type="ECO:0000313" key="8">
    <source>
        <dbReference type="EMBL" id="PWJ20301.1"/>
    </source>
</evidence>
<dbReference type="Proteomes" id="UP000245839">
    <property type="component" value="Unassembled WGS sequence"/>
</dbReference>
<organism evidence="9 11">
    <name type="scientific">Jannaschia seohaensis</name>
    <dbReference type="NCBI Taxonomy" id="475081"/>
    <lineage>
        <taxon>Bacteria</taxon>
        <taxon>Pseudomonadati</taxon>
        <taxon>Pseudomonadota</taxon>
        <taxon>Alphaproteobacteria</taxon>
        <taxon>Rhodobacterales</taxon>
        <taxon>Roseobacteraceae</taxon>
        <taxon>Jannaschia</taxon>
    </lineage>
</organism>